<dbReference type="Pfam" id="PF00288">
    <property type="entry name" value="GHMP_kinases_N"/>
    <property type="match status" value="1"/>
</dbReference>
<sequence>MKTKGIGITHGKAILMGEHSVVYGEPCIAIPLLSLQVKAKVEKAAIGTLNCNLYTGPIQSLPESLKNIQVAIQTSCQKCGISFPLSVEIQSDLPQERGMGSSAAVAGAIIKAIFDLAEKPLSEETLCLFINEAEKITHGRPSGIDAIATTHSYACYFIKEKALEILPLSLNADLIVADTGILGNTKEAVQWVKEHYQEKNYQEAIQKLGKLTKEAKKEIQAANVPALGQLLTAAQKELKEIGVSHPALERLIHIANQYGAYGSKLTGGGRGGCMIALCPPEKTKIICQHLQNEAKYVWHFHLKE</sequence>
<evidence type="ECO:0000256" key="2">
    <source>
        <dbReference type="ARBA" id="ARBA00022516"/>
    </source>
</evidence>
<dbReference type="UniPathway" id="UPA00057">
    <property type="reaction ID" value="UER00098"/>
</dbReference>
<evidence type="ECO:0000256" key="1">
    <source>
        <dbReference type="ARBA" id="ARBA00022490"/>
    </source>
</evidence>
<evidence type="ECO:0000256" key="7">
    <source>
        <dbReference type="ARBA" id="ARBA00022842"/>
    </source>
</evidence>
<dbReference type="GO" id="GO:0004496">
    <property type="term" value="F:mevalonate kinase activity"/>
    <property type="evidence" value="ECO:0007669"/>
    <property type="project" value="UniProtKB-EC"/>
</dbReference>
<dbReference type="NCBIfam" id="TIGR00549">
    <property type="entry name" value="mevalon_kin"/>
    <property type="match status" value="1"/>
</dbReference>
<dbReference type="PRINTS" id="PR00959">
    <property type="entry name" value="MEVGALKINASE"/>
</dbReference>
<organism evidence="12 13">
    <name type="scientific">Catellicoccus marimammalium M35/04/3</name>
    <dbReference type="NCBI Taxonomy" id="1234409"/>
    <lineage>
        <taxon>Bacteria</taxon>
        <taxon>Bacillati</taxon>
        <taxon>Bacillota</taxon>
        <taxon>Bacilli</taxon>
        <taxon>Lactobacillales</taxon>
        <taxon>Enterococcaceae</taxon>
        <taxon>Catellicoccus</taxon>
    </lineage>
</organism>
<dbReference type="STRING" id="1234409.C683_0405"/>
<dbReference type="PANTHER" id="PTHR43290:SF2">
    <property type="entry name" value="MEVALONATE KINASE"/>
    <property type="match status" value="1"/>
</dbReference>
<keyword evidence="4" id="KW-0547">Nucleotide-binding</keyword>
<evidence type="ECO:0000313" key="13">
    <source>
        <dbReference type="Proteomes" id="UP000016057"/>
    </source>
</evidence>
<dbReference type="GO" id="GO:0005829">
    <property type="term" value="C:cytosol"/>
    <property type="evidence" value="ECO:0007669"/>
    <property type="project" value="TreeGrafter"/>
</dbReference>
<dbReference type="PATRIC" id="fig|1234409.3.peg.372"/>
<dbReference type="PANTHER" id="PTHR43290">
    <property type="entry name" value="MEVALONATE KINASE"/>
    <property type="match status" value="1"/>
</dbReference>
<dbReference type="Gene3D" id="3.30.70.890">
    <property type="entry name" value="GHMP kinase, C-terminal domain"/>
    <property type="match status" value="1"/>
</dbReference>
<evidence type="ECO:0000313" key="12">
    <source>
        <dbReference type="EMBL" id="EKU27624.1"/>
    </source>
</evidence>
<dbReference type="Gene3D" id="3.30.230.10">
    <property type="match status" value="1"/>
</dbReference>
<keyword evidence="8" id="KW-0443">Lipid metabolism</keyword>
<dbReference type="EMBL" id="AMYT01000011">
    <property type="protein sequence ID" value="EKU27624.1"/>
    <property type="molecule type" value="Genomic_DNA"/>
</dbReference>
<reference evidence="12 13" key="1">
    <citation type="journal article" date="2013" name="Genome Announc.">
        <title>Draft Genome Sequence of Catellicoccus marimammalium, a Novel Species Commonly Found in Gull Feces.</title>
        <authorList>
            <person name="Weigand M.R."/>
            <person name="Ryu H."/>
            <person name="Bozcek L."/>
            <person name="Konstantinidis K.T."/>
            <person name="Santo Domingo J.W."/>
        </authorList>
    </citation>
    <scope>NUCLEOTIDE SEQUENCE [LARGE SCALE GENOMIC DNA]</scope>
    <source>
        <strain evidence="12 13">M35/04/3</strain>
    </source>
</reference>
<dbReference type="EC" id="2.7.1.36" evidence="12"/>
<keyword evidence="5 12" id="KW-0418">Kinase</keyword>
<dbReference type="RefSeq" id="WP_009488857.1">
    <property type="nucleotide sequence ID" value="NZ_AMYT01000011.1"/>
</dbReference>
<feature type="domain" description="GHMP kinase N-terminal" evidence="10">
    <location>
        <begin position="71"/>
        <end position="151"/>
    </location>
</feature>
<keyword evidence="13" id="KW-1185">Reference proteome</keyword>
<name>K8Z9D3_9ENTE</name>
<keyword evidence="6" id="KW-0067">ATP-binding</keyword>
<protein>
    <submittedName>
        <fullName evidence="12">Mevalonate kinase</fullName>
        <ecNumber evidence="12">2.7.1.36</ecNumber>
    </submittedName>
</protein>
<dbReference type="Pfam" id="PF08544">
    <property type="entry name" value="GHMP_kinases_C"/>
    <property type="match status" value="1"/>
</dbReference>
<dbReference type="InterPro" id="IPR036554">
    <property type="entry name" value="GHMP_kinase_C_sf"/>
</dbReference>
<dbReference type="AlphaFoldDB" id="K8Z9D3"/>
<evidence type="ECO:0000256" key="4">
    <source>
        <dbReference type="ARBA" id="ARBA00022741"/>
    </source>
</evidence>
<keyword evidence="3 12" id="KW-0808">Transferase</keyword>
<evidence type="ECO:0000256" key="6">
    <source>
        <dbReference type="ARBA" id="ARBA00022840"/>
    </source>
</evidence>
<dbReference type="InterPro" id="IPR013750">
    <property type="entry name" value="GHMP_kinase_C_dom"/>
</dbReference>
<gene>
    <name evidence="12" type="ORF">C683_0405</name>
</gene>
<dbReference type="Proteomes" id="UP000016057">
    <property type="component" value="Unassembled WGS sequence"/>
</dbReference>
<evidence type="ECO:0000256" key="5">
    <source>
        <dbReference type="ARBA" id="ARBA00022777"/>
    </source>
</evidence>
<dbReference type="eggNOG" id="COG1577">
    <property type="taxonomic scope" value="Bacteria"/>
</dbReference>
<evidence type="ECO:0000259" key="10">
    <source>
        <dbReference type="Pfam" id="PF00288"/>
    </source>
</evidence>
<dbReference type="InterPro" id="IPR006205">
    <property type="entry name" value="Mev_gal_kin"/>
</dbReference>
<evidence type="ECO:0000256" key="9">
    <source>
        <dbReference type="ARBA" id="ARBA00029438"/>
    </source>
</evidence>
<evidence type="ECO:0000259" key="11">
    <source>
        <dbReference type="Pfam" id="PF08544"/>
    </source>
</evidence>
<keyword evidence="2" id="KW-0444">Lipid biosynthesis</keyword>
<comment type="caution">
    <text evidence="12">The sequence shown here is derived from an EMBL/GenBank/DDBJ whole genome shotgun (WGS) entry which is preliminary data.</text>
</comment>
<evidence type="ECO:0000256" key="8">
    <source>
        <dbReference type="ARBA" id="ARBA00023098"/>
    </source>
</evidence>
<dbReference type="GO" id="GO:0005524">
    <property type="term" value="F:ATP binding"/>
    <property type="evidence" value="ECO:0007669"/>
    <property type="project" value="UniProtKB-KW"/>
</dbReference>
<dbReference type="SUPFAM" id="SSF55060">
    <property type="entry name" value="GHMP Kinase, C-terminal domain"/>
    <property type="match status" value="1"/>
</dbReference>
<dbReference type="SUPFAM" id="SSF54211">
    <property type="entry name" value="Ribosomal protein S5 domain 2-like"/>
    <property type="match status" value="1"/>
</dbReference>
<dbReference type="InterPro" id="IPR020568">
    <property type="entry name" value="Ribosomal_Su5_D2-typ_SF"/>
</dbReference>
<dbReference type="InterPro" id="IPR006204">
    <property type="entry name" value="GHMP_kinase_N_dom"/>
</dbReference>
<feature type="domain" description="GHMP kinase C-terminal" evidence="11">
    <location>
        <begin position="216"/>
        <end position="283"/>
    </location>
</feature>
<proteinExistence type="predicted"/>
<dbReference type="OrthoDB" id="9764892at2"/>
<keyword evidence="7" id="KW-0460">Magnesium</keyword>
<dbReference type="InterPro" id="IPR014721">
    <property type="entry name" value="Ribsml_uS5_D2-typ_fold_subgr"/>
</dbReference>
<evidence type="ECO:0000256" key="3">
    <source>
        <dbReference type="ARBA" id="ARBA00022679"/>
    </source>
</evidence>
<keyword evidence="1" id="KW-0963">Cytoplasm</keyword>
<dbReference type="GO" id="GO:0019287">
    <property type="term" value="P:isopentenyl diphosphate biosynthetic process, mevalonate pathway"/>
    <property type="evidence" value="ECO:0007669"/>
    <property type="project" value="UniProtKB-UniPathway"/>
</dbReference>
<accession>K8Z9D3</accession>
<comment type="pathway">
    <text evidence="9">Isoprenoid biosynthesis; isopentenyl diphosphate biosynthesis via mevalonate pathway; isopentenyl diphosphate from (R)-mevalonate: step 1/3.</text>
</comment>